<dbReference type="Pfam" id="PF16173">
    <property type="entry name" value="DUF4874"/>
    <property type="match status" value="1"/>
</dbReference>
<dbReference type="EMBL" id="SNXY01000006">
    <property type="protein sequence ID" value="TDP86507.1"/>
    <property type="molecule type" value="Genomic_DNA"/>
</dbReference>
<evidence type="ECO:0000256" key="1">
    <source>
        <dbReference type="SAM" id="SignalP"/>
    </source>
</evidence>
<protein>
    <submittedName>
        <fullName evidence="4">Uncharacterized protein DUF4874</fullName>
    </submittedName>
</protein>
<sequence>MTIRRAAALLAAVVAVAAPAAAPAATVGFAAYPGDLANPERGWWAFLSDDFASLTAEGADAFASRGLTLGYALIRLDDYRDADIPNAVLTDIDRAFNLVQSRGLKVVLRVVYNNPGEDEPDVRDAPLARVLRHIAQLKPVIAIHSDVIAVWQAGFIGLWGEGHGSTNGLDDPAAKRRIRDALLAALPKGRLLQWRRPEDLIAWAGEKGGAAKIARIGVHNDCFLASDIDVGTYSDDPVVRARQRRFVAKQSATTIFGGETCEPDKDATPRMTCNDILREGATFHVVTLGRDYYPPFHDAWRAGGCFDKVERSLGYRLVLTTASAPAKLKRGAAFAVSIGLRNDGWSRVPNPRRLVVTLVHRQTGFTHTVVDGDAQSVLPKSPARIFNGRTKLPADAPAGAYDVVVAAPDPAVLLAGDPRYAVRFANADRPARGQRWDAVEGHFVTGLAVTLAP</sequence>
<reference evidence="4 5" key="1">
    <citation type="submission" date="2019-03" db="EMBL/GenBank/DDBJ databases">
        <title>Genomic Encyclopedia of Type Strains, Phase IV (KMG-IV): sequencing the most valuable type-strain genomes for metagenomic binning, comparative biology and taxonomic classification.</title>
        <authorList>
            <person name="Goeker M."/>
        </authorList>
    </citation>
    <scope>NUCLEOTIDE SEQUENCE [LARGE SCALE GENOMIC DNA]</scope>
    <source>
        <strain evidence="4 5">DSM 102969</strain>
    </source>
</reference>
<dbReference type="AlphaFoldDB" id="A0A4R6RKN7"/>
<dbReference type="RefSeq" id="WP_126537092.1">
    <property type="nucleotide sequence ID" value="NZ_BSPM01000008.1"/>
</dbReference>
<keyword evidence="5" id="KW-1185">Reference proteome</keyword>
<evidence type="ECO:0000313" key="5">
    <source>
        <dbReference type="Proteomes" id="UP000294547"/>
    </source>
</evidence>
<evidence type="ECO:0000313" key="4">
    <source>
        <dbReference type="EMBL" id="TDP86507.1"/>
    </source>
</evidence>
<evidence type="ECO:0000259" key="2">
    <source>
        <dbReference type="Pfam" id="PF16116"/>
    </source>
</evidence>
<keyword evidence="1" id="KW-0732">Signal</keyword>
<comment type="caution">
    <text evidence="4">The sequence shown here is derived from an EMBL/GenBank/DDBJ whole genome shotgun (WGS) entry which is preliminary data.</text>
</comment>
<accession>A0A4R6RKN7</accession>
<feature type="chain" id="PRO_5020892612" evidence="1">
    <location>
        <begin position="25"/>
        <end position="453"/>
    </location>
</feature>
<dbReference type="InterPro" id="IPR032379">
    <property type="entry name" value="DUF4874"/>
</dbReference>
<proteinExistence type="predicted"/>
<organism evidence="4 5">
    <name type="scientific">Oharaeibacter diazotrophicus</name>
    <dbReference type="NCBI Taxonomy" id="1920512"/>
    <lineage>
        <taxon>Bacteria</taxon>
        <taxon>Pseudomonadati</taxon>
        <taxon>Pseudomonadota</taxon>
        <taxon>Alphaproteobacteria</taxon>
        <taxon>Hyphomicrobiales</taxon>
        <taxon>Pleomorphomonadaceae</taxon>
        <taxon>Oharaeibacter</taxon>
    </lineage>
</organism>
<dbReference type="OrthoDB" id="9800974at2"/>
<gene>
    <name evidence="4" type="ORF">EDD54_0384</name>
</gene>
<feature type="domain" description="DUF4832" evidence="2">
    <location>
        <begin position="215"/>
        <end position="426"/>
    </location>
</feature>
<dbReference type="InterPro" id="IPR032267">
    <property type="entry name" value="DUF4832"/>
</dbReference>
<name>A0A4R6RKN7_9HYPH</name>
<dbReference type="Pfam" id="PF16116">
    <property type="entry name" value="DUF4832"/>
    <property type="match status" value="1"/>
</dbReference>
<evidence type="ECO:0000259" key="3">
    <source>
        <dbReference type="Pfam" id="PF16173"/>
    </source>
</evidence>
<dbReference type="Proteomes" id="UP000294547">
    <property type="component" value="Unassembled WGS sequence"/>
</dbReference>
<feature type="domain" description="DUF4874" evidence="3">
    <location>
        <begin position="38"/>
        <end position="198"/>
    </location>
</feature>
<feature type="signal peptide" evidence="1">
    <location>
        <begin position="1"/>
        <end position="24"/>
    </location>
</feature>